<keyword evidence="5" id="KW-1185">Reference proteome</keyword>
<gene>
    <name evidence="4" type="primary">agl9</name>
    <name evidence="4" type="ORF">SNAT2548_LOCUS5758</name>
</gene>
<evidence type="ECO:0000256" key="2">
    <source>
        <dbReference type="ARBA" id="ARBA00022679"/>
    </source>
</evidence>
<dbReference type="Pfam" id="PF00534">
    <property type="entry name" value="Glycos_transf_1"/>
    <property type="match status" value="1"/>
</dbReference>
<dbReference type="CDD" id="cd03801">
    <property type="entry name" value="GT4_PimA-like"/>
    <property type="match status" value="1"/>
</dbReference>
<feature type="domain" description="Glycosyl transferase family 1" evidence="3">
    <location>
        <begin position="236"/>
        <end position="346"/>
    </location>
</feature>
<reference evidence="4" key="1">
    <citation type="submission" date="2021-02" db="EMBL/GenBank/DDBJ databases">
        <authorList>
            <person name="Dougan E. K."/>
            <person name="Rhodes N."/>
            <person name="Thang M."/>
            <person name="Chan C."/>
        </authorList>
    </citation>
    <scope>NUCLEOTIDE SEQUENCE</scope>
</reference>
<keyword evidence="1" id="KW-0328">Glycosyltransferase</keyword>
<accession>A0A812JBZ0</accession>
<dbReference type="SUPFAM" id="SSF53756">
    <property type="entry name" value="UDP-Glycosyltransferase/glycogen phosphorylase"/>
    <property type="match status" value="1"/>
</dbReference>
<evidence type="ECO:0000256" key="1">
    <source>
        <dbReference type="ARBA" id="ARBA00022676"/>
    </source>
</evidence>
<dbReference type="EMBL" id="CAJNDS010000372">
    <property type="protein sequence ID" value="CAE7198723.1"/>
    <property type="molecule type" value="Genomic_DNA"/>
</dbReference>
<sequence length="422" mass="46015">MPRLRLVLVTYEFTYSPFSGNGILARSIAKALLKLGCQITVLCCRPCDELQSHNSHLTAEELSQEAANSLTVIPLQLAKSDGWFKLDDNSAWKRFVFDHIDTEGQRSLESSLRAADAVVAVDWTGAYAYKSFPVKDKPLVYMNFRVYSSGVLDEERRRWFDDMERLAVENASIIVALSQLDKKNLGTISDSAVGKTELLLPPLRGDMQELALQQEELDSFLPTEVAASAGTLGRRRFLVTCVARISPEKNVFRFLRFLEKAKGTLEELGLIPLLAGSSADESYAQAVKAELRRLAPNAIVLDSFLPPKSLAAVFARTALNFHPCAYDAYGMTVVEAAACGAPSVLAGESVGAWALLGSSSLCVDMPSDENELSSEAVAAITSLLRSPELEVLGAAARREALGWDEQAYGCRLVELISPLVTS</sequence>
<protein>
    <submittedName>
        <fullName evidence="4">Agl9 protein</fullName>
    </submittedName>
</protein>
<dbReference type="AlphaFoldDB" id="A0A812JBZ0"/>
<dbReference type="PANTHER" id="PTHR12526:SF510">
    <property type="entry name" value="D-INOSITOL 3-PHOSPHATE GLYCOSYLTRANSFERASE"/>
    <property type="match status" value="1"/>
</dbReference>
<dbReference type="Gene3D" id="3.40.50.2000">
    <property type="entry name" value="Glycogen Phosphorylase B"/>
    <property type="match status" value="2"/>
</dbReference>
<organism evidence="4 5">
    <name type="scientific">Symbiodinium natans</name>
    <dbReference type="NCBI Taxonomy" id="878477"/>
    <lineage>
        <taxon>Eukaryota</taxon>
        <taxon>Sar</taxon>
        <taxon>Alveolata</taxon>
        <taxon>Dinophyceae</taxon>
        <taxon>Suessiales</taxon>
        <taxon>Symbiodiniaceae</taxon>
        <taxon>Symbiodinium</taxon>
    </lineage>
</organism>
<dbReference type="PANTHER" id="PTHR12526">
    <property type="entry name" value="GLYCOSYLTRANSFERASE"/>
    <property type="match status" value="1"/>
</dbReference>
<keyword evidence="2" id="KW-0808">Transferase</keyword>
<name>A0A812JBZ0_9DINO</name>
<evidence type="ECO:0000313" key="5">
    <source>
        <dbReference type="Proteomes" id="UP000604046"/>
    </source>
</evidence>
<comment type="caution">
    <text evidence="4">The sequence shown here is derived from an EMBL/GenBank/DDBJ whole genome shotgun (WGS) entry which is preliminary data.</text>
</comment>
<proteinExistence type="predicted"/>
<dbReference type="OrthoDB" id="1910256at2759"/>
<dbReference type="GO" id="GO:0016757">
    <property type="term" value="F:glycosyltransferase activity"/>
    <property type="evidence" value="ECO:0007669"/>
    <property type="project" value="UniProtKB-KW"/>
</dbReference>
<dbReference type="InterPro" id="IPR001296">
    <property type="entry name" value="Glyco_trans_1"/>
</dbReference>
<evidence type="ECO:0000259" key="3">
    <source>
        <dbReference type="Pfam" id="PF00534"/>
    </source>
</evidence>
<dbReference type="Proteomes" id="UP000604046">
    <property type="component" value="Unassembled WGS sequence"/>
</dbReference>
<evidence type="ECO:0000313" key="4">
    <source>
        <dbReference type="EMBL" id="CAE7198723.1"/>
    </source>
</evidence>